<evidence type="ECO:0000256" key="8">
    <source>
        <dbReference type="ARBA" id="ARBA00023136"/>
    </source>
</evidence>
<dbReference type="GO" id="GO:0006605">
    <property type="term" value="P:protein targeting"/>
    <property type="evidence" value="ECO:0007669"/>
    <property type="project" value="UniProtKB-UniRule"/>
</dbReference>
<dbReference type="EMBL" id="JAAOIV010000003">
    <property type="protein sequence ID" value="NHN55209.1"/>
    <property type="molecule type" value="Genomic_DNA"/>
</dbReference>
<evidence type="ECO:0000256" key="5">
    <source>
        <dbReference type="ARBA" id="ARBA00022927"/>
    </source>
</evidence>
<dbReference type="GO" id="GO:0005886">
    <property type="term" value="C:plasma membrane"/>
    <property type="evidence" value="ECO:0007669"/>
    <property type="project" value="UniProtKB-SubCell"/>
</dbReference>
<evidence type="ECO:0000256" key="9">
    <source>
        <dbReference type="HAMAP-Rule" id="MF_00422"/>
    </source>
</evidence>
<dbReference type="GO" id="GO:0065002">
    <property type="term" value="P:intracellular protein transmembrane transport"/>
    <property type="evidence" value="ECO:0007669"/>
    <property type="project" value="UniProtKB-UniRule"/>
</dbReference>
<dbReference type="AlphaFoldDB" id="A0A967AZG6"/>
<keyword evidence="4 9" id="KW-0812">Transmembrane</keyword>
<organism evidence="10 11">
    <name type="scientific">Metallococcus carri</name>
    <dbReference type="NCBI Taxonomy" id="1656884"/>
    <lineage>
        <taxon>Bacteria</taxon>
        <taxon>Bacillati</taxon>
        <taxon>Actinomycetota</taxon>
        <taxon>Actinomycetes</taxon>
        <taxon>Micrococcales</taxon>
        <taxon>Dermacoccaceae</taxon>
        <taxon>Metallococcus</taxon>
    </lineage>
</organism>
<keyword evidence="6 9" id="KW-1133">Transmembrane helix</keyword>
<dbReference type="Proteomes" id="UP000744769">
    <property type="component" value="Unassembled WGS sequence"/>
</dbReference>
<comment type="caution">
    <text evidence="10">The sequence shown here is derived from an EMBL/GenBank/DDBJ whole genome shotgun (WGS) entry which is preliminary data.</text>
</comment>
<dbReference type="InterPro" id="IPR038379">
    <property type="entry name" value="SecE_sf"/>
</dbReference>
<dbReference type="PANTHER" id="PTHR33910:SF1">
    <property type="entry name" value="PROTEIN TRANSLOCASE SUBUNIT SECE"/>
    <property type="match status" value="1"/>
</dbReference>
<dbReference type="InterPro" id="IPR005807">
    <property type="entry name" value="SecE_bac"/>
</dbReference>
<dbReference type="GO" id="GO:0008320">
    <property type="term" value="F:protein transmembrane transporter activity"/>
    <property type="evidence" value="ECO:0007669"/>
    <property type="project" value="UniProtKB-UniRule"/>
</dbReference>
<proteinExistence type="inferred from homology"/>
<dbReference type="HAMAP" id="MF_00422">
    <property type="entry name" value="SecE"/>
    <property type="match status" value="1"/>
</dbReference>
<comment type="subcellular location">
    <subcellularLocation>
        <location evidence="9">Cell membrane</location>
        <topology evidence="9">Single-pass membrane protein</topology>
    </subcellularLocation>
    <subcellularLocation>
        <location evidence="1">Membrane</location>
    </subcellularLocation>
</comment>
<accession>A0A967AZG6</accession>
<evidence type="ECO:0000256" key="7">
    <source>
        <dbReference type="ARBA" id="ARBA00023010"/>
    </source>
</evidence>
<keyword evidence="2 9" id="KW-0813">Transport</keyword>
<dbReference type="Pfam" id="PF00584">
    <property type="entry name" value="SecE"/>
    <property type="match status" value="1"/>
</dbReference>
<sequence length="82" mass="9249">MTDTSTTPARATESAPGGFFGRIILFIRQVIDEVRKVVRPTREELWNYTAVVVVFVVLVMLFVVGLDQLFQRVVEWVFGSGS</sequence>
<dbReference type="RefSeq" id="WP_166194336.1">
    <property type="nucleotide sequence ID" value="NZ_JAAOIV010000003.1"/>
</dbReference>
<evidence type="ECO:0000256" key="3">
    <source>
        <dbReference type="ARBA" id="ARBA00022475"/>
    </source>
</evidence>
<gene>
    <name evidence="9 10" type="primary">secE</name>
    <name evidence="10" type="ORF">G9U51_05320</name>
</gene>
<dbReference type="PANTHER" id="PTHR33910">
    <property type="entry name" value="PROTEIN TRANSLOCASE SUBUNIT SECE"/>
    <property type="match status" value="1"/>
</dbReference>
<evidence type="ECO:0000256" key="6">
    <source>
        <dbReference type="ARBA" id="ARBA00022989"/>
    </source>
</evidence>
<evidence type="ECO:0000313" key="10">
    <source>
        <dbReference type="EMBL" id="NHN55209.1"/>
    </source>
</evidence>
<name>A0A967AZG6_9MICO</name>
<evidence type="ECO:0000313" key="11">
    <source>
        <dbReference type="Proteomes" id="UP000744769"/>
    </source>
</evidence>
<evidence type="ECO:0000256" key="4">
    <source>
        <dbReference type="ARBA" id="ARBA00022692"/>
    </source>
</evidence>
<keyword evidence="8 9" id="KW-0472">Membrane</keyword>
<dbReference type="InterPro" id="IPR001901">
    <property type="entry name" value="Translocase_SecE/Sec61-g"/>
</dbReference>
<comment type="function">
    <text evidence="9">Essential subunit of the Sec protein translocation channel SecYEG. Clamps together the 2 halves of SecY. May contact the channel plug during translocation.</text>
</comment>
<comment type="similarity">
    <text evidence="9">Belongs to the SecE/SEC61-gamma family.</text>
</comment>
<keyword evidence="5 9" id="KW-0653">Protein transport</keyword>
<dbReference type="GO" id="GO:0043952">
    <property type="term" value="P:protein transport by the Sec complex"/>
    <property type="evidence" value="ECO:0007669"/>
    <property type="project" value="UniProtKB-UniRule"/>
</dbReference>
<keyword evidence="7 9" id="KW-0811">Translocation</keyword>
<evidence type="ECO:0000256" key="1">
    <source>
        <dbReference type="ARBA" id="ARBA00004370"/>
    </source>
</evidence>
<keyword evidence="11" id="KW-1185">Reference proteome</keyword>
<keyword evidence="3 9" id="KW-1003">Cell membrane</keyword>
<dbReference type="NCBIfam" id="TIGR00964">
    <property type="entry name" value="secE_bact"/>
    <property type="match status" value="1"/>
</dbReference>
<feature type="transmembrane region" description="Helical" evidence="9">
    <location>
        <begin position="45"/>
        <end position="66"/>
    </location>
</feature>
<dbReference type="Gene3D" id="1.20.5.1030">
    <property type="entry name" value="Preprotein translocase secy subunit"/>
    <property type="match status" value="1"/>
</dbReference>
<evidence type="ECO:0000256" key="2">
    <source>
        <dbReference type="ARBA" id="ARBA00022448"/>
    </source>
</evidence>
<dbReference type="GO" id="GO:0009306">
    <property type="term" value="P:protein secretion"/>
    <property type="evidence" value="ECO:0007669"/>
    <property type="project" value="UniProtKB-UniRule"/>
</dbReference>
<reference evidence="10" key="1">
    <citation type="submission" date="2020-03" db="EMBL/GenBank/DDBJ databases">
        <title>Draft sequencing of Calidifontibacter sp. DB0510.</title>
        <authorList>
            <person name="Kim D.-U."/>
        </authorList>
    </citation>
    <scope>NUCLEOTIDE SEQUENCE</scope>
    <source>
        <strain evidence="10">DB0510</strain>
    </source>
</reference>
<protein>
    <recommendedName>
        <fullName evidence="9">Protein translocase subunit SecE</fullName>
    </recommendedName>
</protein>
<comment type="subunit">
    <text evidence="9">Component of the Sec protein translocase complex. Heterotrimer consisting of SecY, SecE and SecG subunits. The heterotrimers can form oligomers, although 1 heterotrimer is thought to be able to translocate proteins. Interacts with the ribosome. Interacts with SecDF, and other proteins may be involved. Interacts with SecA.</text>
</comment>